<dbReference type="PROSITE" id="PS50287">
    <property type="entry name" value="SRCR_2"/>
    <property type="match status" value="3"/>
</dbReference>
<evidence type="ECO:0000259" key="10">
    <source>
        <dbReference type="PROSITE" id="PS50287"/>
    </source>
</evidence>
<sequence>MALTLLILMLCSLGSYSVRLVGGASRCQGEAELQRAGLNWTSVDPLGLTLGFGATLCSELDCGSALSVETKGTSHSTETSVLKRECGPSSVRLVSGSGSCSGSVQIWDQSWTWLCEGALDLLGAEVLCRELGCGAPSVLQGRSLLWDCRRFTLRLVGRRSRCAGAVEMTYRKHWRRVMNLGFWTVEHTDAVCRQLKCALPFLESYKQFPQSPVWRIYSDCVKNSAVRDCVLSKDSLSTFGLNIVCSAPLSWPELHPAAVNHSAHFWFSDTGPAHKGNYVCVFHQRVLNHNFSSQASPSSSIWEFFCFAAADSDFIIRFVVILLLKLMYILPLYFTTA</sequence>
<evidence type="ECO:0000313" key="11">
    <source>
        <dbReference type="EMBL" id="KAK7945272.1"/>
    </source>
</evidence>
<evidence type="ECO:0000256" key="5">
    <source>
        <dbReference type="ARBA" id="ARBA00023157"/>
    </source>
</evidence>
<reference evidence="12" key="1">
    <citation type="submission" date="2024-04" db="EMBL/GenBank/DDBJ databases">
        <title>Salinicola lusitanus LLJ914,a marine bacterium isolated from the Okinawa Trough.</title>
        <authorList>
            <person name="Li J."/>
        </authorList>
    </citation>
    <scope>NUCLEOTIDE SEQUENCE [LARGE SCALE GENOMIC DNA]</scope>
</reference>
<comment type="caution">
    <text evidence="7">Lacks conserved residue(s) required for the propagation of feature annotation.</text>
</comment>
<dbReference type="GO" id="GO:0031638">
    <property type="term" value="P:zymogen activation"/>
    <property type="evidence" value="ECO:0007669"/>
    <property type="project" value="TreeGrafter"/>
</dbReference>
<evidence type="ECO:0000256" key="6">
    <source>
        <dbReference type="ARBA" id="ARBA00023180"/>
    </source>
</evidence>
<dbReference type="Proteomes" id="UP001460270">
    <property type="component" value="Unassembled WGS sequence"/>
</dbReference>
<keyword evidence="5" id="KW-1015">Disulfide bond</keyword>
<evidence type="ECO:0000256" key="2">
    <source>
        <dbReference type="ARBA" id="ARBA00022525"/>
    </source>
</evidence>
<feature type="domain" description="SRCR" evidence="10">
    <location>
        <begin position="91"/>
        <end position="134"/>
    </location>
</feature>
<feature type="domain" description="SRCR" evidence="10">
    <location>
        <begin position="18"/>
        <end position="67"/>
    </location>
</feature>
<keyword evidence="4" id="KW-0677">Repeat</keyword>
<evidence type="ECO:0000256" key="1">
    <source>
        <dbReference type="ARBA" id="ARBA00004613"/>
    </source>
</evidence>
<feature type="chain" id="PRO_5043979353" description="SRCR domain-containing protein" evidence="9">
    <location>
        <begin position="18"/>
        <end position="337"/>
    </location>
</feature>
<feature type="signal peptide" evidence="9">
    <location>
        <begin position="1"/>
        <end position="17"/>
    </location>
</feature>
<keyword evidence="2" id="KW-0964">Secreted</keyword>
<evidence type="ECO:0000256" key="8">
    <source>
        <dbReference type="SAM" id="Phobius"/>
    </source>
</evidence>
<dbReference type="GO" id="GO:0005886">
    <property type="term" value="C:plasma membrane"/>
    <property type="evidence" value="ECO:0007669"/>
    <property type="project" value="TreeGrafter"/>
</dbReference>
<dbReference type="InterPro" id="IPR001190">
    <property type="entry name" value="SRCR"/>
</dbReference>
<evidence type="ECO:0000256" key="7">
    <source>
        <dbReference type="PROSITE-ProRule" id="PRU00196"/>
    </source>
</evidence>
<dbReference type="InterPro" id="IPR036772">
    <property type="entry name" value="SRCR-like_dom_sf"/>
</dbReference>
<evidence type="ECO:0000313" key="12">
    <source>
        <dbReference type="Proteomes" id="UP001460270"/>
    </source>
</evidence>
<dbReference type="EMBL" id="JBBPFD010000001">
    <property type="protein sequence ID" value="KAK7945272.1"/>
    <property type="molecule type" value="Genomic_DNA"/>
</dbReference>
<gene>
    <name evidence="11" type="ORF">WMY93_001000</name>
</gene>
<dbReference type="PRINTS" id="PR00258">
    <property type="entry name" value="SPERACTRCPTR"/>
</dbReference>
<dbReference type="GO" id="GO:0005615">
    <property type="term" value="C:extracellular space"/>
    <property type="evidence" value="ECO:0007669"/>
    <property type="project" value="TreeGrafter"/>
</dbReference>
<comment type="caution">
    <text evidence="11">The sequence shown here is derived from an EMBL/GenBank/DDBJ whole genome shotgun (WGS) entry which is preliminary data.</text>
</comment>
<keyword evidence="8" id="KW-1133">Transmembrane helix</keyword>
<accession>A0AAW0Q439</accession>
<feature type="domain" description="SRCR" evidence="10">
    <location>
        <begin position="153"/>
        <end position="246"/>
    </location>
</feature>
<dbReference type="Pfam" id="PF00530">
    <property type="entry name" value="SRCR"/>
    <property type="match status" value="2"/>
</dbReference>
<evidence type="ECO:0000256" key="9">
    <source>
        <dbReference type="SAM" id="SignalP"/>
    </source>
</evidence>
<dbReference type="GO" id="GO:0004252">
    <property type="term" value="F:serine-type endopeptidase activity"/>
    <property type="evidence" value="ECO:0007669"/>
    <property type="project" value="TreeGrafter"/>
</dbReference>
<organism evidence="11 12">
    <name type="scientific">Mugilogobius chulae</name>
    <name type="common">yellowstripe goby</name>
    <dbReference type="NCBI Taxonomy" id="88201"/>
    <lineage>
        <taxon>Eukaryota</taxon>
        <taxon>Metazoa</taxon>
        <taxon>Chordata</taxon>
        <taxon>Craniata</taxon>
        <taxon>Vertebrata</taxon>
        <taxon>Euteleostomi</taxon>
        <taxon>Actinopterygii</taxon>
        <taxon>Neopterygii</taxon>
        <taxon>Teleostei</taxon>
        <taxon>Neoteleostei</taxon>
        <taxon>Acanthomorphata</taxon>
        <taxon>Gobiaria</taxon>
        <taxon>Gobiiformes</taxon>
        <taxon>Gobioidei</taxon>
        <taxon>Gobiidae</taxon>
        <taxon>Gobionellinae</taxon>
        <taxon>Mugilogobius</taxon>
    </lineage>
</organism>
<protein>
    <recommendedName>
        <fullName evidence="10">SRCR domain-containing protein</fullName>
    </recommendedName>
</protein>
<dbReference type="PANTHER" id="PTHR48071:SF15">
    <property type="entry name" value="SRCR DOMAIN-CONTAINING PROTEIN"/>
    <property type="match status" value="1"/>
</dbReference>
<keyword evidence="8" id="KW-0812">Transmembrane</keyword>
<dbReference type="SMART" id="SM00202">
    <property type="entry name" value="SR"/>
    <property type="match status" value="1"/>
</dbReference>
<feature type="non-terminal residue" evidence="11">
    <location>
        <position position="337"/>
    </location>
</feature>
<dbReference type="SUPFAM" id="SSF56487">
    <property type="entry name" value="SRCR-like"/>
    <property type="match status" value="3"/>
</dbReference>
<dbReference type="AlphaFoldDB" id="A0AAW0Q439"/>
<dbReference type="PANTHER" id="PTHR48071">
    <property type="entry name" value="SRCR DOMAIN-CONTAINING PROTEIN"/>
    <property type="match status" value="1"/>
</dbReference>
<evidence type="ECO:0000256" key="4">
    <source>
        <dbReference type="ARBA" id="ARBA00022737"/>
    </source>
</evidence>
<evidence type="ECO:0000256" key="3">
    <source>
        <dbReference type="ARBA" id="ARBA00022729"/>
    </source>
</evidence>
<keyword evidence="6" id="KW-0325">Glycoprotein</keyword>
<keyword evidence="12" id="KW-1185">Reference proteome</keyword>
<feature type="transmembrane region" description="Helical" evidence="8">
    <location>
        <begin position="314"/>
        <end position="334"/>
    </location>
</feature>
<keyword evidence="3 9" id="KW-0732">Signal</keyword>
<comment type="subcellular location">
    <subcellularLocation>
        <location evidence="1">Secreted</location>
    </subcellularLocation>
</comment>
<proteinExistence type="predicted"/>
<dbReference type="Gene3D" id="3.10.250.10">
    <property type="entry name" value="SRCR-like domain"/>
    <property type="match status" value="3"/>
</dbReference>
<name>A0AAW0Q439_9GOBI</name>
<keyword evidence="8" id="KW-0472">Membrane</keyword>